<organism evidence="1 2">
    <name type="scientific">candidate division MSBL1 archaeon SCGC-AAA385D11</name>
    <dbReference type="NCBI Taxonomy" id="1698286"/>
    <lineage>
        <taxon>Archaea</taxon>
        <taxon>Methanobacteriati</taxon>
        <taxon>Methanobacteriota</taxon>
        <taxon>candidate division MSBL1</taxon>
    </lineage>
</organism>
<keyword evidence="2" id="KW-1185">Reference proteome</keyword>
<proteinExistence type="predicted"/>
<sequence>MSGFVSRRKPSARPRRISDIKTGDEQIQVVGLVVDKGEAELFLDDGTGRLPVLFEDPGTVDDIDIGSKIRVFGTPLSVADSYELHAEIIQKLEGLDLNLYRKVKHEEKKFEKELDDYK</sequence>
<dbReference type="AlphaFoldDB" id="A0A133VPD5"/>
<dbReference type="EMBL" id="LHYK01000003">
    <property type="protein sequence ID" value="KXB08316.1"/>
    <property type="molecule type" value="Genomic_DNA"/>
</dbReference>
<dbReference type="Proteomes" id="UP000070256">
    <property type="component" value="Unassembled WGS sequence"/>
</dbReference>
<reference evidence="1 2" key="1">
    <citation type="journal article" date="2016" name="Sci. Rep.">
        <title>Metabolic traits of an uncultured archaeal lineage -MSBL1- from brine pools of the Red Sea.</title>
        <authorList>
            <person name="Mwirichia R."/>
            <person name="Alam I."/>
            <person name="Rashid M."/>
            <person name="Vinu M."/>
            <person name="Ba-Alawi W."/>
            <person name="Anthony Kamau A."/>
            <person name="Kamanda Ngugi D."/>
            <person name="Goker M."/>
            <person name="Klenk H.P."/>
            <person name="Bajic V."/>
            <person name="Stingl U."/>
        </authorList>
    </citation>
    <scope>NUCLEOTIDE SEQUENCE [LARGE SCALE GENOMIC DNA]</scope>
    <source>
        <strain evidence="1">SCGC-AAA385D11</strain>
    </source>
</reference>
<protein>
    <recommendedName>
        <fullName evidence="3">OB domain-containing protein</fullName>
    </recommendedName>
</protein>
<comment type="caution">
    <text evidence="1">The sequence shown here is derived from an EMBL/GenBank/DDBJ whole genome shotgun (WGS) entry which is preliminary data.</text>
</comment>
<dbReference type="InterPro" id="IPR012340">
    <property type="entry name" value="NA-bd_OB-fold"/>
</dbReference>
<accession>A0A133VPD5</accession>
<evidence type="ECO:0000313" key="1">
    <source>
        <dbReference type="EMBL" id="KXB08316.1"/>
    </source>
</evidence>
<dbReference type="Gene3D" id="2.40.50.140">
    <property type="entry name" value="Nucleic acid-binding proteins"/>
    <property type="match status" value="1"/>
</dbReference>
<evidence type="ECO:0008006" key="3">
    <source>
        <dbReference type="Google" id="ProtNLM"/>
    </source>
</evidence>
<gene>
    <name evidence="1" type="ORF">AKJ58_00200</name>
</gene>
<evidence type="ECO:0000313" key="2">
    <source>
        <dbReference type="Proteomes" id="UP000070256"/>
    </source>
</evidence>
<name>A0A133VPD5_9EURY</name>